<organism evidence="1">
    <name type="scientific">bioreactor metagenome</name>
    <dbReference type="NCBI Taxonomy" id="1076179"/>
    <lineage>
        <taxon>unclassified sequences</taxon>
        <taxon>metagenomes</taxon>
        <taxon>ecological metagenomes</taxon>
    </lineage>
</organism>
<gene>
    <name evidence="1" type="ORF">SDC9_125262</name>
</gene>
<accession>A0A645CMT9</accession>
<comment type="caution">
    <text evidence="1">The sequence shown here is derived from an EMBL/GenBank/DDBJ whole genome shotgun (WGS) entry which is preliminary data.</text>
</comment>
<dbReference type="EMBL" id="VSSQ01028512">
    <property type="protein sequence ID" value="MPM78251.1"/>
    <property type="molecule type" value="Genomic_DNA"/>
</dbReference>
<proteinExistence type="predicted"/>
<protein>
    <submittedName>
        <fullName evidence="1">Uncharacterized protein</fullName>
    </submittedName>
</protein>
<evidence type="ECO:0000313" key="1">
    <source>
        <dbReference type="EMBL" id="MPM78251.1"/>
    </source>
</evidence>
<sequence length="85" mass="9905">MRLEVVEVPVRRQHGERDEFALFVRQRPAPKDIPVEETVHDGDQLLVAIARPVAPLEEFLKLRAAKIAPLPQLRLQRPFRDHLLR</sequence>
<dbReference type="AlphaFoldDB" id="A0A645CMT9"/>
<name>A0A645CMT9_9ZZZZ</name>
<reference evidence="1" key="1">
    <citation type="submission" date="2019-08" db="EMBL/GenBank/DDBJ databases">
        <authorList>
            <person name="Kucharzyk K."/>
            <person name="Murdoch R.W."/>
            <person name="Higgins S."/>
            <person name="Loffler F."/>
        </authorList>
    </citation>
    <scope>NUCLEOTIDE SEQUENCE</scope>
</reference>